<gene>
    <name evidence="11" type="ORF">NLU13_3546</name>
</gene>
<dbReference type="InterPro" id="IPR019371">
    <property type="entry name" value="KxDL_dom"/>
</dbReference>
<evidence type="ECO:0000256" key="9">
    <source>
        <dbReference type="SAM" id="MobiDB-lite"/>
    </source>
</evidence>
<feature type="region of interest" description="Disordered" evidence="9">
    <location>
        <begin position="23"/>
        <end position="50"/>
    </location>
</feature>
<comment type="subcellular location">
    <subcellularLocation>
        <location evidence="2">Endosome</location>
    </subcellularLocation>
</comment>
<evidence type="ECO:0000256" key="6">
    <source>
        <dbReference type="ARBA" id="ARBA00022753"/>
    </source>
</evidence>
<proteinExistence type="inferred from homology"/>
<evidence type="ECO:0000313" key="11">
    <source>
        <dbReference type="EMBL" id="KAK0389973.1"/>
    </source>
</evidence>
<keyword evidence="8" id="KW-0175">Coiled coil</keyword>
<evidence type="ECO:0000256" key="4">
    <source>
        <dbReference type="ARBA" id="ARBA00016207"/>
    </source>
</evidence>
<dbReference type="InterPro" id="IPR051390">
    <property type="entry name" value="BLOC-1_subunit_KXD1"/>
</dbReference>
<dbReference type="Proteomes" id="UP001175261">
    <property type="component" value="Unassembled WGS sequence"/>
</dbReference>
<evidence type="ECO:0000256" key="1">
    <source>
        <dbReference type="ARBA" id="ARBA00002069"/>
    </source>
</evidence>
<protein>
    <recommendedName>
        <fullName evidence="4">Biogenesis of lysosome-related organelles complex 1 subunit KXD1</fullName>
    </recommendedName>
    <alternativeName>
        <fullName evidence="7">KxDL homolog</fullName>
    </alternativeName>
</protein>
<organism evidence="11 12">
    <name type="scientific">Sarocladium strictum</name>
    <name type="common">Black bundle disease fungus</name>
    <name type="synonym">Acremonium strictum</name>
    <dbReference type="NCBI Taxonomy" id="5046"/>
    <lineage>
        <taxon>Eukaryota</taxon>
        <taxon>Fungi</taxon>
        <taxon>Dikarya</taxon>
        <taxon>Ascomycota</taxon>
        <taxon>Pezizomycotina</taxon>
        <taxon>Sordariomycetes</taxon>
        <taxon>Hypocreomycetidae</taxon>
        <taxon>Hypocreales</taxon>
        <taxon>Sarocladiaceae</taxon>
        <taxon>Sarocladium</taxon>
    </lineage>
</organism>
<dbReference type="PANTHER" id="PTHR37787:SF1">
    <property type="entry name" value="BIOGENESIS OF LYSOSOME-RELATED ORGANELLES COMPLEX 1 SUBUNIT KXD1"/>
    <property type="match status" value="1"/>
</dbReference>
<feature type="domain" description="KxDL" evidence="10">
    <location>
        <begin position="92"/>
        <end position="177"/>
    </location>
</feature>
<keyword evidence="12" id="KW-1185">Reference proteome</keyword>
<feature type="compositionally biased region" description="Polar residues" evidence="9">
    <location>
        <begin position="39"/>
        <end position="50"/>
    </location>
</feature>
<dbReference type="EMBL" id="JAPDFR010000002">
    <property type="protein sequence ID" value="KAK0389973.1"/>
    <property type="molecule type" value="Genomic_DNA"/>
</dbReference>
<evidence type="ECO:0000256" key="3">
    <source>
        <dbReference type="ARBA" id="ARBA00005913"/>
    </source>
</evidence>
<evidence type="ECO:0000256" key="2">
    <source>
        <dbReference type="ARBA" id="ARBA00004177"/>
    </source>
</evidence>
<reference evidence="11" key="1">
    <citation type="submission" date="2022-10" db="EMBL/GenBank/DDBJ databases">
        <title>Determination and structural analysis of whole genome sequence of Sarocladium strictum F4-1.</title>
        <authorList>
            <person name="Hu L."/>
            <person name="Jiang Y."/>
        </authorList>
    </citation>
    <scope>NUCLEOTIDE SEQUENCE</scope>
    <source>
        <strain evidence="11">F4-1</strain>
    </source>
</reference>
<dbReference type="AlphaFoldDB" id="A0AA39LAE1"/>
<evidence type="ECO:0000256" key="8">
    <source>
        <dbReference type="SAM" id="Coils"/>
    </source>
</evidence>
<dbReference type="GO" id="GO:0005768">
    <property type="term" value="C:endosome"/>
    <property type="evidence" value="ECO:0007669"/>
    <property type="project" value="UniProtKB-SubCell"/>
</dbReference>
<sequence length="189" mass="20679">MSSQYSTPSYAMPMAMPSKGAQYPTYSQYSMSPPECDDSLSSASGVPSYTNSGFSATSGSYLGGSSSSGLGDYDSTSGSASGVDFQEYMQDRFSSSFNPIPLDRSMAVQAQTSGKLNAKQRELMDLQKQAQARLARTRERFAEGMRDAREVRGDLEWTQKKVSSLQGKASRKHPTEYAKARARYPSPEY</sequence>
<name>A0AA39LAE1_SARSR</name>
<evidence type="ECO:0000256" key="5">
    <source>
        <dbReference type="ARBA" id="ARBA00022448"/>
    </source>
</evidence>
<dbReference type="GO" id="GO:0032880">
    <property type="term" value="P:regulation of protein localization"/>
    <property type="evidence" value="ECO:0007669"/>
    <property type="project" value="TreeGrafter"/>
</dbReference>
<accession>A0AA39LAE1</accession>
<feature type="region of interest" description="Disordered" evidence="9">
    <location>
        <begin position="159"/>
        <end position="189"/>
    </location>
</feature>
<dbReference type="GO" id="GO:0031083">
    <property type="term" value="C:BLOC-1 complex"/>
    <property type="evidence" value="ECO:0007669"/>
    <property type="project" value="TreeGrafter"/>
</dbReference>
<comment type="function">
    <text evidence="1">Component of the biogenesis of lysosome-related organelles complex-1 (BLOC-1) involved in endosomal cargo sorting.</text>
</comment>
<comment type="caution">
    <text evidence="11">The sequence shown here is derived from an EMBL/GenBank/DDBJ whole genome shotgun (WGS) entry which is preliminary data.</text>
</comment>
<dbReference type="Pfam" id="PF10241">
    <property type="entry name" value="KxDL"/>
    <property type="match status" value="1"/>
</dbReference>
<evidence type="ECO:0000313" key="12">
    <source>
        <dbReference type="Proteomes" id="UP001175261"/>
    </source>
</evidence>
<dbReference type="GO" id="GO:0007032">
    <property type="term" value="P:endosome organization"/>
    <property type="evidence" value="ECO:0007669"/>
    <property type="project" value="TreeGrafter"/>
</dbReference>
<keyword evidence="5" id="KW-0813">Transport</keyword>
<comment type="similarity">
    <text evidence="3">Belongs to the KXD1 family.</text>
</comment>
<keyword evidence="6" id="KW-0967">Endosome</keyword>
<dbReference type="PANTHER" id="PTHR37787">
    <property type="entry name" value="BIOGENESIS OF LYSOSOME-RELATED ORGANELLES COMPLEX 1 SUBUNIT KXD1"/>
    <property type="match status" value="1"/>
</dbReference>
<evidence type="ECO:0000256" key="7">
    <source>
        <dbReference type="ARBA" id="ARBA00029808"/>
    </source>
</evidence>
<feature type="coiled-coil region" evidence="8">
    <location>
        <begin position="109"/>
        <end position="136"/>
    </location>
</feature>
<evidence type="ECO:0000259" key="10">
    <source>
        <dbReference type="Pfam" id="PF10241"/>
    </source>
</evidence>